<dbReference type="SUPFAM" id="SSF57535">
    <property type="entry name" value="Complement control module/SCR domain"/>
    <property type="match status" value="8"/>
</dbReference>
<proteinExistence type="predicted"/>
<evidence type="ECO:0000256" key="6">
    <source>
        <dbReference type="PROSITE-ProRule" id="PRU00302"/>
    </source>
</evidence>
<feature type="compositionally biased region" description="Pro residues" evidence="7">
    <location>
        <begin position="601"/>
        <end position="612"/>
    </location>
</feature>
<evidence type="ECO:0000256" key="1">
    <source>
        <dbReference type="ARBA" id="ARBA00022659"/>
    </source>
</evidence>
<dbReference type="RefSeq" id="NP_570746.1">
    <property type="nucleotide sequence ID" value="NC_003401.1"/>
</dbReference>
<dbReference type="InterPro" id="IPR035976">
    <property type="entry name" value="Sushi/SCR/CCP_sf"/>
</dbReference>
<feature type="disulfide bond" evidence="6">
    <location>
        <begin position="179"/>
        <end position="206"/>
    </location>
</feature>
<keyword evidence="3" id="KW-0677">Repeat</keyword>
<keyword evidence="11" id="KW-1185">Reference proteome</keyword>
<keyword evidence="8" id="KW-0812">Transmembrane</keyword>
<dbReference type="Gene3D" id="2.10.70.10">
    <property type="entry name" value="Complement Module, domain 1"/>
    <property type="match status" value="8"/>
</dbReference>
<feature type="domain" description="Sushi" evidence="9">
    <location>
        <begin position="21"/>
        <end position="82"/>
    </location>
</feature>
<feature type="domain" description="Sushi" evidence="9">
    <location>
        <begin position="318"/>
        <end position="379"/>
    </location>
</feature>
<evidence type="ECO:0000256" key="5">
    <source>
        <dbReference type="ARBA" id="ARBA00023252"/>
    </source>
</evidence>
<dbReference type="CDD" id="cd00033">
    <property type="entry name" value="CCP"/>
    <property type="match status" value="8"/>
</dbReference>
<evidence type="ECO:0000256" key="7">
    <source>
        <dbReference type="SAM" id="MobiDB-lite"/>
    </source>
</evidence>
<evidence type="ECO:0000256" key="3">
    <source>
        <dbReference type="ARBA" id="ARBA00022737"/>
    </source>
</evidence>
<dbReference type="Pfam" id="PF00084">
    <property type="entry name" value="Sushi"/>
    <property type="match status" value="8"/>
</dbReference>
<dbReference type="InterPro" id="IPR000436">
    <property type="entry name" value="Sushi_SCR_CCP_dom"/>
</dbReference>
<evidence type="ECO:0000313" key="10">
    <source>
        <dbReference type="EMBL" id="AAD21332.1"/>
    </source>
</evidence>
<feature type="domain" description="Sushi" evidence="9">
    <location>
        <begin position="506"/>
        <end position="564"/>
    </location>
</feature>
<reference evidence="10 11" key="1">
    <citation type="journal article" date="1999" name="J. Virol.">
        <title>Sequence and genomic analysis of a Rhesus macaque rhadinovirus with similarity to Kaposi's sarcoma-associated herpesvirus/human herpesvirus 8.</title>
        <authorList>
            <person name="Searles R.P."/>
            <person name="Bergquam E.P."/>
            <person name="Axthelm M.K."/>
            <person name="Wong S.W."/>
        </authorList>
    </citation>
    <scope>NUCLEOTIDE SEQUENCE [LARGE SCALE GENOMIC DNA]</scope>
</reference>
<comment type="caution">
    <text evidence="6">Lacks conserved residue(s) required for the propagation of feature annotation.</text>
</comment>
<sequence>MTFKLFPLFLLHAIMYVHCDENCKPPHFTEYRVKSNTEKDLYSVGETAELICRPGYVTNTKIITTECLQNGTWSTPNFPCDRKRCPTPADLLNGAVHIHGGDNALKFGSNISYECNEGYDLIGSNVRFCILQDTENVNWDSNEPVCEIQKCIKPPAVEHGDYLPNQDVYNYGDAITFKCSLSYTLVGSTTLVCTSNKKWSNSFPTCLMLVCESPQIDNGYIDIGLSRRYNHGQSITVKCSDGYNIVGPETLTCTNTTWVPPLPKCVLVTNNPSTPMPETPMPETPTPDYQKINLSTAKTATTPNAFVTTVVSPEKDDVTCVKPHFERFMVKAENDKEKYSVGASVELICRPGFTKMQSTVSVECLSNGTWTAPNAKCHRKKCPTPQELLNGEYIVTSGEDAFKYGTNITYKCNEGYQLLGSMVRICMLKDDLKTVDWEPKAPICDIEKCKPPPQITNGKYHPVKDFYQYLDTVTFSCNRDFSLVGDEMTTCISNTWNKPFPRCEQITCSAPNIAHGKLLTGSSSVYKYGQSVTIGCETGFTLIGSEISTCKDSSWDPPLPTCVPAVSMPSDTPKPETKKPNTPTPEAPKPNTPNVGTHTPFKPPPQNPPIAPPMSKWKRHVVLVLFASVASLLFVLAALYCCFLK</sequence>
<dbReference type="FunFam" id="2.10.70.10:FF:000038">
    <property type="entry name" value="Complement component receptor type 1"/>
    <property type="match status" value="1"/>
</dbReference>
<feature type="region of interest" description="Disordered" evidence="7">
    <location>
        <begin position="566"/>
        <end position="612"/>
    </location>
</feature>
<evidence type="ECO:0000259" key="9">
    <source>
        <dbReference type="PROSITE" id="PS50923"/>
    </source>
</evidence>
<dbReference type="KEGG" id="vg:934960"/>
<feature type="transmembrane region" description="Helical" evidence="8">
    <location>
        <begin position="621"/>
        <end position="643"/>
    </location>
</feature>
<dbReference type="FunFam" id="2.10.70.10:FF:000014">
    <property type="entry name" value="Membrane cofactor protein"/>
    <property type="match status" value="2"/>
</dbReference>
<keyword evidence="8" id="KW-1133">Transmembrane helix</keyword>
<dbReference type="PANTHER" id="PTHR45656:SF4">
    <property type="entry name" value="PROTEIN CBR-CLEC-78"/>
    <property type="match status" value="1"/>
</dbReference>
<feature type="domain" description="Sushi" evidence="9">
    <location>
        <begin position="149"/>
        <end position="208"/>
    </location>
</feature>
<accession>Q9WRU2</accession>
<keyword evidence="5" id="KW-0899">Viral immunoevasion</keyword>
<evidence type="ECO:0000256" key="4">
    <source>
        <dbReference type="ARBA" id="ARBA00023157"/>
    </source>
</evidence>
<evidence type="ECO:0000256" key="2">
    <source>
        <dbReference type="ARBA" id="ARBA00022729"/>
    </source>
</evidence>
<keyword evidence="8" id="KW-0472">Membrane</keyword>
<dbReference type="EMBL" id="AF083501">
    <property type="protein sequence ID" value="AAD21332.1"/>
    <property type="molecule type" value="Genomic_DNA"/>
</dbReference>
<evidence type="ECO:0000256" key="8">
    <source>
        <dbReference type="SAM" id="Phobius"/>
    </source>
</evidence>
<keyword evidence="5" id="KW-0945">Host-virus interaction</keyword>
<dbReference type="Proteomes" id="UP000122166">
    <property type="component" value="Segment"/>
</dbReference>
<name>Q9WRU2_9GAMA</name>
<keyword evidence="1 6" id="KW-0768">Sushi</keyword>
<dbReference type="InterPro" id="IPR051277">
    <property type="entry name" value="SEZ6_CSMD_C4BPB_Regulators"/>
</dbReference>
<feature type="domain" description="Sushi" evidence="9">
    <location>
        <begin position="83"/>
        <end position="148"/>
    </location>
</feature>
<keyword evidence="2" id="KW-0732">Signal</keyword>
<feature type="compositionally biased region" description="Pro residues" evidence="7">
    <location>
        <begin position="582"/>
        <end position="591"/>
    </location>
</feature>
<keyword evidence="4 6" id="KW-1015">Disulfide bond</keyword>
<feature type="domain" description="Sushi" evidence="9">
    <location>
        <begin position="209"/>
        <end position="267"/>
    </location>
</feature>
<organism evidence="10 11">
    <name type="scientific">Macaca mulatta rhadinovirus 17577</name>
    <dbReference type="NCBI Taxonomy" id="83534"/>
    <lineage>
        <taxon>Viruses</taxon>
        <taxon>Duplodnaviria</taxon>
        <taxon>Heunggongvirae</taxon>
        <taxon>Peploviricota</taxon>
        <taxon>Herviviricetes</taxon>
        <taxon>Herpesvirales</taxon>
        <taxon>Orthoherpesviridae</taxon>
        <taxon>Gammaherpesvirinae</taxon>
        <taxon>Rhadinovirus</taxon>
        <taxon>Rhadinovirus macacinegamma5</taxon>
        <taxon>Macacine gammaherpesvirus 5</taxon>
    </lineage>
</organism>
<keyword evidence="5" id="KW-1087">Inhibition of host complement factors by virus</keyword>
<evidence type="ECO:0000313" key="11">
    <source>
        <dbReference type="Proteomes" id="UP000122166"/>
    </source>
</evidence>
<dbReference type="PANTHER" id="PTHR45656">
    <property type="entry name" value="PROTEIN CBR-CLEC-78"/>
    <property type="match status" value="1"/>
</dbReference>
<dbReference type="SMART" id="SM00032">
    <property type="entry name" value="CCP"/>
    <property type="match status" value="8"/>
</dbReference>
<dbReference type="PROSITE" id="PS50923">
    <property type="entry name" value="SUSHI"/>
    <property type="match status" value="8"/>
</dbReference>
<feature type="domain" description="Sushi" evidence="9">
    <location>
        <begin position="447"/>
        <end position="505"/>
    </location>
</feature>
<dbReference type="GeneID" id="934960"/>
<protein>
    <submittedName>
        <fullName evidence="10">Complement binding protein</fullName>
    </submittedName>
</protein>
<feature type="domain" description="Sushi" evidence="9">
    <location>
        <begin position="380"/>
        <end position="446"/>
    </location>
</feature>
<dbReference type="GO" id="GO:0042784">
    <property type="term" value="P:symbiont-mediated suppression of host complement activation"/>
    <property type="evidence" value="ECO:0007669"/>
    <property type="project" value="UniProtKB-KW"/>
</dbReference>